<feature type="signal peptide" evidence="1">
    <location>
        <begin position="1"/>
        <end position="18"/>
    </location>
</feature>
<evidence type="ECO:0000313" key="3">
    <source>
        <dbReference type="Proteomes" id="UP000321405"/>
    </source>
</evidence>
<dbReference type="RefSeq" id="WP_147091952.1">
    <property type="nucleotide sequence ID" value="NZ_BJVC01000001.1"/>
</dbReference>
<keyword evidence="1" id="KW-0732">Signal</keyword>
<organism evidence="2 3">
    <name type="scientific">Swaminathania salitolerans</name>
    <dbReference type="NCBI Taxonomy" id="182838"/>
    <lineage>
        <taxon>Bacteria</taxon>
        <taxon>Pseudomonadati</taxon>
        <taxon>Pseudomonadota</taxon>
        <taxon>Alphaproteobacteria</taxon>
        <taxon>Acetobacterales</taxon>
        <taxon>Acetobacteraceae</taxon>
        <taxon>Swaminathania</taxon>
    </lineage>
</organism>
<keyword evidence="3" id="KW-1185">Reference proteome</keyword>
<protein>
    <submittedName>
        <fullName evidence="2">Uncharacterized protein</fullName>
    </submittedName>
</protein>
<dbReference type="OrthoDB" id="7274598at2"/>
<evidence type="ECO:0000256" key="1">
    <source>
        <dbReference type="SAM" id="SignalP"/>
    </source>
</evidence>
<accession>A0A511BKM8</accession>
<proteinExistence type="predicted"/>
<dbReference type="Proteomes" id="UP000321405">
    <property type="component" value="Unassembled WGS sequence"/>
</dbReference>
<name>A0A511BKM8_9PROT</name>
<evidence type="ECO:0000313" key="2">
    <source>
        <dbReference type="EMBL" id="GEL00897.1"/>
    </source>
</evidence>
<feature type="chain" id="PRO_5021861564" evidence="1">
    <location>
        <begin position="19"/>
        <end position="141"/>
    </location>
</feature>
<dbReference type="AlphaFoldDB" id="A0A511BKM8"/>
<sequence>MKYLILFALISMMWFSTATCRAGEFRFDTDMPIATLDKVVALLNRKAPLYENAMETITSASRDGRTLVETIDLSREADDAIQTFSRDKLKQLLYDATTNRYCNTDMKIFMDGNVSIRLIFFLHGKEFYRILQIPFSCTIVN</sequence>
<dbReference type="EMBL" id="BJVC01000001">
    <property type="protein sequence ID" value="GEL00897.1"/>
    <property type="molecule type" value="Genomic_DNA"/>
</dbReference>
<gene>
    <name evidence="2" type="ORF">SSA02_00600</name>
</gene>
<comment type="caution">
    <text evidence="2">The sequence shown here is derived from an EMBL/GenBank/DDBJ whole genome shotgun (WGS) entry which is preliminary data.</text>
</comment>
<reference evidence="2 3" key="1">
    <citation type="submission" date="2019-07" db="EMBL/GenBank/DDBJ databases">
        <title>Whole genome shotgun sequence of Swaminathania salitolerans NBRC 104436.</title>
        <authorList>
            <person name="Hosoyama A."/>
            <person name="Uohara A."/>
            <person name="Ohji S."/>
            <person name="Ichikawa N."/>
        </authorList>
    </citation>
    <scope>NUCLEOTIDE SEQUENCE [LARGE SCALE GENOMIC DNA]</scope>
    <source>
        <strain evidence="2 3">NBRC 104436</strain>
    </source>
</reference>